<keyword evidence="2" id="KW-0231">Viral genome packaging</keyword>
<evidence type="ECO:0000256" key="2">
    <source>
        <dbReference type="ARBA" id="ARBA00023219"/>
    </source>
</evidence>
<dbReference type="InterPro" id="IPR052404">
    <property type="entry name" value="SPP1-like_terminase"/>
</dbReference>
<evidence type="ECO:0000313" key="4">
    <source>
        <dbReference type="Proteomes" id="UP000886787"/>
    </source>
</evidence>
<comment type="caution">
    <text evidence="3">The sequence shown here is derived from an EMBL/GenBank/DDBJ whole genome shotgun (WGS) entry which is preliminary data.</text>
</comment>
<dbReference type="InterPro" id="IPR005335">
    <property type="entry name" value="Terminase_ssu"/>
</dbReference>
<sequence length="160" mass="18172">MTKQQRLFCRCYVNTGNAREAAVQAGFISDAQKNGEALLCKSAITKEIARLLKQRREMLSLKALSGYERLAFGSIADGIRLLYIEDPLQTDLESMDLFNIAEIKRPKDGAMEIKFFDRLKALEKLMQARTEEDTPCVPFYAALQQGAQALERYGNERLEE</sequence>
<organism evidence="3 4">
    <name type="scientific">Candidatus Scatavimonas merdigallinarum</name>
    <dbReference type="NCBI Taxonomy" id="2840914"/>
    <lineage>
        <taxon>Bacteria</taxon>
        <taxon>Bacillati</taxon>
        <taxon>Bacillota</taxon>
        <taxon>Clostridia</taxon>
        <taxon>Eubacteriales</taxon>
        <taxon>Oscillospiraceae</taxon>
        <taxon>Oscillospiraceae incertae sedis</taxon>
        <taxon>Candidatus Scatavimonas</taxon>
    </lineage>
</organism>
<evidence type="ECO:0000313" key="3">
    <source>
        <dbReference type="EMBL" id="HIQ81196.1"/>
    </source>
</evidence>
<dbReference type="PANTHER" id="PTHR41328:SF2">
    <property type="entry name" value="TERMINASE SMALL SUBUNIT"/>
    <property type="match status" value="1"/>
</dbReference>
<dbReference type="Pfam" id="PF03592">
    <property type="entry name" value="Terminase_2"/>
    <property type="match status" value="1"/>
</dbReference>
<name>A0A9D0ZKP1_9FIRM</name>
<dbReference type="Proteomes" id="UP000886787">
    <property type="component" value="Unassembled WGS sequence"/>
</dbReference>
<keyword evidence="1" id="KW-1188">Viral release from host cell</keyword>
<dbReference type="PANTHER" id="PTHR41328">
    <property type="entry name" value="TERMINASE SMALL SUBUNIT-RELATED"/>
    <property type="match status" value="1"/>
</dbReference>
<evidence type="ECO:0000256" key="1">
    <source>
        <dbReference type="ARBA" id="ARBA00022612"/>
    </source>
</evidence>
<proteinExistence type="predicted"/>
<dbReference type="EMBL" id="DVFW01000042">
    <property type="protein sequence ID" value="HIQ81196.1"/>
    <property type="molecule type" value="Genomic_DNA"/>
</dbReference>
<accession>A0A9D0ZKP1</accession>
<reference evidence="3" key="2">
    <citation type="journal article" date="2021" name="PeerJ">
        <title>Extensive microbial diversity within the chicken gut microbiome revealed by metagenomics and culture.</title>
        <authorList>
            <person name="Gilroy R."/>
            <person name="Ravi A."/>
            <person name="Getino M."/>
            <person name="Pursley I."/>
            <person name="Horton D.L."/>
            <person name="Alikhan N.F."/>
            <person name="Baker D."/>
            <person name="Gharbi K."/>
            <person name="Hall N."/>
            <person name="Watson M."/>
            <person name="Adriaenssens E.M."/>
            <person name="Foster-Nyarko E."/>
            <person name="Jarju S."/>
            <person name="Secka A."/>
            <person name="Antonio M."/>
            <person name="Oren A."/>
            <person name="Chaudhuri R.R."/>
            <person name="La Ragione R."/>
            <person name="Hildebrand F."/>
            <person name="Pallen M.J."/>
        </authorList>
    </citation>
    <scope>NUCLEOTIDE SEQUENCE</scope>
    <source>
        <strain evidence="3">ChiSjej1B19-3389</strain>
    </source>
</reference>
<dbReference type="Gene3D" id="1.10.10.1400">
    <property type="entry name" value="Terminase, small subunit, N-terminal DNA-binding domain, HTH motif"/>
    <property type="match status" value="1"/>
</dbReference>
<gene>
    <name evidence="3" type="ORF">IAD32_07955</name>
</gene>
<protein>
    <submittedName>
        <fullName evidence="3">Terminase small subunit</fullName>
    </submittedName>
</protein>
<dbReference type="AlphaFoldDB" id="A0A9D0ZKP1"/>
<reference evidence="3" key="1">
    <citation type="submission" date="2020-10" db="EMBL/GenBank/DDBJ databases">
        <authorList>
            <person name="Gilroy R."/>
        </authorList>
    </citation>
    <scope>NUCLEOTIDE SEQUENCE</scope>
    <source>
        <strain evidence="3">ChiSjej1B19-3389</strain>
    </source>
</reference>
<dbReference type="GO" id="GO:0051276">
    <property type="term" value="P:chromosome organization"/>
    <property type="evidence" value="ECO:0007669"/>
    <property type="project" value="InterPro"/>
</dbReference>
<dbReference type="InterPro" id="IPR038713">
    <property type="entry name" value="Terminase_Gp1_N_sf"/>
</dbReference>